<comment type="catalytic activity">
    <reaction evidence="1">
        <text>ATP + protein L-histidine = ADP + protein N-phospho-L-histidine.</text>
        <dbReference type="EC" id="2.7.13.3"/>
    </reaction>
</comment>
<evidence type="ECO:0000256" key="9">
    <source>
        <dbReference type="ARBA" id="ARBA00022777"/>
    </source>
</evidence>
<evidence type="ECO:0000256" key="1">
    <source>
        <dbReference type="ARBA" id="ARBA00000085"/>
    </source>
</evidence>
<dbReference type="GO" id="GO:0005886">
    <property type="term" value="C:plasma membrane"/>
    <property type="evidence" value="ECO:0007669"/>
    <property type="project" value="UniProtKB-SubCell"/>
</dbReference>
<dbReference type="CDD" id="cd00082">
    <property type="entry name" value="HisKA"/>
    <property type="match status" value="1"/>
</dbReference>
<dbReference type="SUPFAM" id="SSF158472">
    <property type="entry name" value="HAMP domain-like"/>
    <property type="match status" value="1"/>
</dbReference>
<accession>A0A6G3ZRF9</accession>
<dbReference type="SUPFAM" id="SSF55874">
    <property type="entry name" value="ATPase domain of HSP90 chaperone/DNA topoisomerase II/histidine kinase"/>
    <property type="match status" value="1"/>
</dbReference>
<dbReference type="EC" id="2.7.13.3" evidence="3"/>
<keyword evidence="6" id="KW-0808">Transferase</keyword>
<keyword evidence="10" id="KW-0067">ATP-binding</keyword>
<comment type="caution">
    <text evidence="17">The sequence shown here is derived from an EMBL/GenBank/DDBJ whole genome shotgun (WGS) entry which is preliminary data.</text>
</comment>
<keyword evidence="12" id="KW-0902">Two-component regulatory system</keyword>
<evidence type="ECO:0000256" key="14">
    <source>
        <dbReference type="SAM" id="Phobius"/>
    </source>
</evidence>
<evidence type="ECO:0000256" key="3">
    <source>
        <dbReference type="ARBA" id="ARBA00012438"/>
    </source>
</evidence>
<dbReference type="Gene3D" id="3.30.565.10">
    <property type="entry name" value="Histidine kinase-like ATPase, C-terminal domain"/>
    <property type="match status" value="1"/>
</dbReference>
<evidence type="ECO:0000256" key="10">
    <source>
        <dbReference type="ARBA" id="ARBA00022840"/>
    </source>
</evidence>
<dbReference type="SUPFAM" id="SSF47384">
    <property type="entry name" value="Homodimeric domain of signal transducing histidine kinase"/>
    <property type="match status" value="1"/>
</dbReference>
<feature type="domain" description="HAMP" evidence="16">
    <location>
        <begin position="201"/>
        <end position="253"/>
    </location>
</feature>
<keyword evidence="4" id="KW-1003">Cell membrane</keyword>
<keyword evidence="7 14" id="KW-0812">Transmembrane</keyword>
<feature type="transmembrane region" description="Helical" evidence="14">
    <location>
        <begin position="171"/>
        <end position="196"/>
    </location>
</feature>
<dbReference type="InterPro" id="IPR003594">
    <property type="entry name" value="HATPase_dom"/>
</dbReference>
<dbReference type="SMART" id="SM00388">
    <property type="entry name" value="HisKA"/>
    <property type="match status" value="1"/>
</dbReference>
<dbReference type="RefSeq" id="WP_163940569.1">
    <property type="nucleotide sequence ID" value="NZ_JAAIKC010000001.1"/>
</dbReference>
<evidence type="ECO:0000256" key="7">
    <source>
        <dbReference type="ARBA" id="ARBA00022692"/>
    </source>
</evidence>
<evidence type="ECO:0000256" key="12">
    <source>
        <dbReference type="ARBA" id="ARBA00023012"/>
    </source>
</evidence>
<dbReference type="InterPro" id="IPR004358">
    <property type="entry name" value="Sig_transdc_His_kin-like_C"/>
</dbReference>
<dbReference type="InterPro" id="IPR050398">
    <property type="entry name" value="HssS/ArlS-like"/>
</dbReference>
<dbReference type="Pfam" id="PF00672">
    <property type="entry name" value="HAMP"/>
    <property type="match status" value="1"/>
</dbReference>
<dbReference type="PROSITE" id="PS50109">
    <property type="entry name" value="HIS_KIN"/>
    <property type="match status" value="1"/>
</dbReference>
<dbReference type="InterPro" id="IPR036097">
    <property type="entry name" value="HisK_dim/P_sf"/>
</dbReference>
<dbReference type="PROSITE" id="PS50885">
    <property type="entry name" value="HAMP"/>
    <property type="match status" value="1"/>
</dbReference>
<dbReference type="InterPro" id="IPR036890">
    <property type="entry name" value="HATPase_C_sf"/>
</dbReference>
<organism evidence="17">
    <name type="scientific">Paenibacillus sp. SYP-B3998</name>
    <dbReference type="NCBI Taxonomy" id="2678564"/>
    <lineage>
        <taxon>Bacteria</taxon>
        <taxon>Bacillati</taxon>
        <taxon>Bacillota</taxon>
        <taxon>Bacilli</taxon>
        <taxon>Bacillales</taxon>
        <taxon>Paenibacillaceae</taxon>
        <taxon>Paenibacillus</taxon>
    </lineage>
</organism>
<evidence type="ECO:0000256" key="4">
    <source>
        <dbReference type="ARBA" id="ARBA00022475"/>
    </source>
</evidence>
<dbReference type="PRINTS" id="PR00344">
    <property type="entry name" value="BCTRLSENSOR"/>
</dbReference>
<dbReference type="InterPro" id="IPR005467">
    <property type="entry name" value="His_kinase_dom"/>
</dbReference>
<reference evidence="17" key="1">
    <citation type="submission" date="2020-02" db="EMBL/GenBank/DDBJ databases">
        <authorList>
            <person name="Shen X.-R."/>
            <person name="Zhang Y.-X."/>
        </authorList>
    </citation>
    <scope>NUCLEOTIDE SEQUENCE</scope>
    <source>
        <strain evidence="17">SYP-B3998</strain>
    </source>
</reference>
<keyword evidence="13 14" id="KW-0472">Membrane</keyword>
<dbReference type="CDD" id="cd06225">
    <property type="entry name" value="HAMP"/>
    <property type="match status" value="1"/>
</dbReference>
<gene>
    <name evidence="17" type="ORF">GK047_02015</name>
</gene>
<dbReference type="Gene3D" id="1.10.287.130">
    <property type="match status" value="1"/>
</dbReference>
<keyword evidence="11 14" id="KW-1133">Transmembrane helix</keyword>
<evidence type="ECO:0000256" key="11">
    <source>
        <dbReference type="ARBA" id="ARBA00022989"/>
    </source>
</evidence>
<dbReference type="GO" id="GO:0005524">
    <property type="term" value="F:ATP binding"/>
    <property type="evidence" value="ECO:0007669"/>
    <property type="project" value="UniProtKB-KW"/>
</dbReference>
<dbReference type="SMART" id="SM00387">
    <property type="entry name" value="HATPase_c"/>
    <property type="match status" value="1"/>
</dbReference>
<evidence type="ECO:0000256" key="5">
    <source>
        <dbReference type="ARBA" id="ARBA00022553"/>
    </source>
</evidence>
<feature type="domain" description="Histidine kinase" evidence="15">
    <location>
        <begin position="268"/>
        <end position="484"/>
    </location>
</feature>
<keyword evidence="9 17" id="KW-0418">Kinase</keyword>
<dbReference type="EMBL" id="JAAIKC010000001">
    <property type="protein sequence ID" value="NEW04793.1"/>
    <property type="molecule type" value="Genomic_DNA"/>
</dbReference>
<dbReference type="PANTHER" id="PTHR45528">
    <property type="entry name" value="SENSOR HISTIDINE KINASE CPXA"/>
    <property type="match status" value="1"/>
</dbReference>
<evidence type="ECO:0000256" key="2">
    <source>
        <dbReference type="ARBA" id="ARBA00004651"/>
    </source>
</evidence>
<keyword evidence="8" id="KW-0547">Nucleotide-binding</keyword>
<evidence type="ECO:0000256" key="6">
    <source>
        <dbReference type="ARBA" id="ARBA00022679"/>
    </source>
</evidence>
<dbReference type="Pfam" id="PF00512">
    <property type="entry name" value="HisKA"/>
    <property type="match status" value="1"/>
</dbReference>
<evidence type="ECO:0000259" key="15">
    <source>
        <dbReference type="PROSITE" id="PS50109"/>
    </source>
</evidence>
<dbReference type="Gene3D" id="6.10.340.10">
    <property type="match status" value="1"/>
</dbReference>
<dbReference type="AlphaFoldDB" id="A0A6G3ZRF9"/>
<feature type="transmembrane region" description="Helical" evidence="14">
    <location>
        <begin position="20"/>
        <end position="43"/>
    </location>
</feature>
<dbReference type="InterPro" id="IPR003660">
    <property type="entry name" value="HAMP_dom"/>
</dbReference>
<keyword evidence="5" id="KW-0597">Phosphoprotein</keyword>
<comment type="subcellular location">
    <subcellularLocation>
        <location evidence="2">Cell membrane</location>
        <topology evidence="2">Multi-pass membrane protein</topology>
    </subcellularLocation>
</comment>
<evidence type="ECO:0000313" key="17">
    <source>
        <dbReference type="EMBL" id="NEW04793.1"/>
    </source>
</evidence>
<name>A0A6G3ZRF9_9BACL</name>
<dbReference type="InterPro" id="IPR003661">
    <property type="entry name" value="HisK_dim/P_dom"/>
</dbReference>
<dbReference type="PANTHER" id="PTHR45528:SF8">
    <property type="entry name" value="HISTIDINE KINASE"/>
    <property type="match status" value="1"/>
</dbReference>
<dbReference type="GO" id="GO:0000155">
    <property type="term" value="F:phosphorelay sensor kinase activity"/>
    <property type="evidence" value="ECO:0007669"/>
    <property type="project" value="InterPro"/>
</dbReference>
<dbReference type="Pfam" id="PF02518">
    <property type="entry name" value="HATPase_c"/>
    <property type="match status" value="1"/>
</dbReference>
<proteinExistence type="predicted"/>
<protein>
    <recommendedName>
        <fullName evidence="3">histidine kinase</fullName>
        <ecNumber evidence="3">2.7.13.3</ecNumber>
    </recommendedName>
</protein>
<dbReference type="SMART" id="SM00304">
    <property type="entry name" value="HAMP"/>
    <property type="match status" value="1"/>
</dbReference>
<sequence>MGGTSFIERYSIKKQLSITFIMMMALSIGMTVLTLGAGGYWLYAADFLRPANHYEQEIPIIEAYVKQHGEELLNVSARDALEQVISLGGIQYQIMDVRGAFKYGSIEMPLISNNEALIEKINTTTISDASLGIGGVITKVIPITAAEGQWRGAMLLQYKMEVSSSSKASRLLLVLVICLLFASPFMYIALFTWLFATKLGKRMNKPISELIHAAKRIQKQDLDFSISYAANNEIGILSQSFESMRQELKNALLREWKMEQERRDMMDAIAHDFRTPMMIIQGNVELLTEVTELTQERLHNHLRVIEHNVRRVNRLFQDIQVVSGKDLEYFPFGLEKVDLPTFIDMKEHEIRYLCASKQVGFKFSIEERRRLQDSPIYMDMQRIGQVLDNIISNSLRFVPAHGEIDGRVILYDGLIQFEICDTGPGFDLKDIPFLFQKFYRGEKGQSGLGLYTASIIVEKHGGKIEAYNRAEGGACLVFTMQTTLQS</sequence>
<evidence type="ECO:0000256" key="13">
    <source>
        <dbReference type="ARBA" id="ARBA00023136"/>
    </source>
</evidence>
<dbReference type="CDD" id="cd00075">
    <property type="entry name" value="HATPase"/>
    <property type="match status" value="1"/>
</dbReference>
<evidence type="ECO:0000259" key="16">
    <source>
        <dbReference type="PROSITE" id="PS50885"/>
    </source>
</evidence>
<evidence type="ECO:0000256" key="8">
    <source>
        <dbReference type="ARBA" id="ARBA00022741"/>
    </source>
</evidence>